<organism evidence="10 11">
    <name type="scientific">Streptomyces mobaraensis</name>
    <name type="common">Streptoverticillium mobaraense</name>
    <dbReference type="NCBI Taxonomy" id="35621"/>
    <lineage>
        <taxon>Bacteria</taxon>
        <taxon>Bacillati</taxon>
        <taxon>Actinomycetota</taxon>
        <taxon>Actinomycetes</taxon>
        <taxon>Kitasatosporales</taxon>
        <taxon>Streptomycetaceae</taxon>
        <taxon>Streptomyces</taxon>
    </lineage>
</organism>
<evidence type="ECO:0000313" key="11">
    <source>
        <dbReference type="Proteomes" id="UP000327000"/>
    </source>
</evidence>
<dbReference type="GO" id="GO:0005524">
    <property type="term" value="F:ATP binding"/>
    <property type="evidence" value="ECO:0007669"/>
    <property type="project" value="UniProtKB-KW"/>
</dbReference>
<evidence type="ECO:0000259" key="9">
    <source>
        <dbReference type="PROSITE" id="PS50929"/>
    </source>
</evidence>
<evidence type="ECO:0000256" key="4">
    <source>
        <dbReference type="ARBA" id="ARBA00022840"/>
    </source>
</evidence>
<dbReference type="InterPro" id="IPR036640">
    <property type="entry name" value="ABC1_TM_sf"/>
</dbReference>
<keyword evidence="6 7" id="KW-0472">Membrane</keyword>
<dbReference type="InterPro" id="IPR039421">
    <property type="entry name" value="Type_1_exporter"/>
</dbReference>
<dbReference type="Pfam" id="PF00005">
    <property type="entry name" value="ABC_tran"/>
    <property type="match status" value="1"/>
</dbReference>
<evidence type="ECO:0000259" key="8">
    <source>
        <dbReference type="PROSITE" id="PS50893"/>
    </source>
</evidence>
<keyword evidence="3" id="KW-0547">Nucleotide-binding</keyword>
<name>A0A5N5VZB7_STRMB</name>
<evidence type="ECO:0000256" key="1">
    <source>
        <dbReference type="ARBA" id="ARBA00004651"/>
    </source>
</evidence>
<dbReference type="SUPFAM" id="SSF52540">
    <property type="entry name" value="P-loop containing nucleoside triphosphate hydrolases"/>
    <property type="match status" value="1"/>
</dbReference>
<dbReference type="EMBL" id="VOKX01000133">
    <property type="protein sequence ID" value="KAB7833507.1"/>
    <property type="molecule type" value="Genomic_DNA"/>
</dbReference>
<dbReference type="GO" id="GO:0015421">
    <property type="term" value="F:ABC-type oligopeptide transporter activity"/>
    <property type="evidence" value="ECO:0007669"/>
    <property type="project" value="TreeGrafter"/>
</dbReference>
<dbReference type="Pfam" id="PF00664">
    <property type="entry name" value="ABC_membrane"/>
    <property type="match status" value="1"/>
</dbReference>
<keyword evidence="11" id="KW-1185">Reference proteome</keyword>
<gene>
    <name evidence="10" type="ORF">FRZ00_33685</name>
</gene>
<keyword evidence="4 10" id="KW-0067">ATP-binding</keyword>
<evidence type="ECO:0000313" key="10">
    <source>
        <dbReference type="EMBL" id="KAB7833507.1"/>
    </source>
</evidence>
<dbReference type="GO" id="GO:0016887">
    <property type="term" value="F:ATP hydrolysis activity"/>
    <property type="evidence" value="ECO:0007669"/>
    <property type="project" value="InterPro"/>
</dbReference>
<evidence type="ECO:0000256" key="2">
    <source>
        <dbReference type="ARBA" id="ARBA00022692"/>
    </source>
</evidence>
<reference evidence="10 11" key="1">
    <citation type="journal article" date="2019" name="Microb. Cell Fact.">
        <title>Exploring novel herbicidin analogues by transcriptional regulator overexpression and MS/MS molecular networking.</title>
        <authorList>
            <person name="Shi Y."/>
            <person name="Gu R."/>
            <person name="Li Y."/>
            <person name="Wang X."/>
            <person name="Ren W."/>
            <person name="Li X."/>
            <person name="Wang L."/>
            <person name="Xie Y."/>
            <person name="Hong B."/>
        </authorList>
    </citation>
    <scope>NUCLEOTIDE SEQUENCE [LARGE SCALE GENOMIC DNA]</scope>
    <source>
        <strain evidence="10 11">US-43</strain>
    </source>
</reference>
<feature type="domain" description="ABC transmembrane type-1" evidence="9">
    <location>
        <begin position="32"/>
        <end position="313"/>
    </location>
</feature>
<dbReference type="AlphaFoldDB" id="A0A5N5VZB7"/>
<dbReference type="Proteomes" id="UP000327000">
    <property type="component" value="Unassembled WGS sequence"/>
</dbReference>
<accession>A0A5N5VZB7</accession>
<feature type="transmembrane region" description="Helical" evidence="7">
    <location>
        <begin position="65"/>
        <end position="84"/>
    </location>
</feature>
<dbReference type="SMART" id="SM00382">
    <property type="entry name" value="AAA"/>
    <property type="match status" value="1"/>
</dbReference>
<dbReference type="InterPro" id="IPR027417">
    <property type="entry name" value="P-loop_NTPase"/>
</dbReference>
<proteinExistence type="predicted"/>
<evidence type="ECO:0000256" key="5">
    <source>
        <dbReference type="ARBA" id="ARBA00022989"/>
    </source>
</evidence>
<comment type="caution">
    <text evidence="10">The sequence shown here is derived from an EMBL/GenBank/DDBJ whole genome shotgun (WGS) entry which is preliminary data.</text>
</comment>
<dbReference type="InterPro" id="IPR011527">
    <property type="entry name" value="ABC1_TM_dom"/>
</dbReference>
<feature type="transmembrane region" description="Helical" evidence="7">
    <location>
        <begin position="255"/>
        <end position="275"/>
    </location>
</feature>
<protein>
    <submittedName>
        <fullName evidence="10">ABC transporter ATP-binding protein</fullName>
    </submittedName>
</protein>
<comment type="subcellular location">
    <subcellularLocation>
        <location evidence="1">Cell membrane</location>
        <topology evidence="1">Multi-pass membrane protein</topology>
    </subcellularLocation>
</comment>
<feature type="domain" description="ABC transporter" evidence="8">
    <location>
        <begin position="350"/>
        <end position="569"/>
    </location>
</feature>
<keyword evidence="5 7" id="KW-1133">Transmembrane helix</keyword>
<dbReference type="PANTHER" id="PTHR43394:SF1">
    <property type="entry name" value="ATP-BINDING CASSETTE SUB-FAMILY B MEMBER 10, MITOCHONDRIAL"/>
    <property type="match status" value="1"/>
</dbReference>
<dbReference type="PANTHER" id="PTHR43394">
    <property type="entry name" value="ATP-DEPENDENT PERMEASE MDL1, MITOCHONDRIAL"/>
    <property type="match status" value="1"/>
</dbReference>
<dbReference type="PROSITE" id="PS50893">
    <property type="entry name" value="ABC_TRANSPORTER_2"/>
    <property type="match status" value="1"/>
</dbReference>
<dbReference type="InterPro" id="IPR003593">
    <property type="entry name" value="AAA+_ATPase"/>
</dbReference>
<keyword evidence="2 7" id="KW-0812">Transmembrane</keyword>
<dbReference type="InterPro" id="IPR003439">
    <property type="entry name" value="ABC_transporter-like_ATP-bd"/>
</dbReference>
<evidence type="ECO:0000256" key="3">
    <source>
        <dbReference type="ARBA" id="ARBA00022741"/>
    </source>
</evidence>
<feature type="transmembrane region" description="Helical" evidence="7">
    <location>
        <begin position="30"/>
        <end position="53"/>
    </location>
</feature>
<evidence type="ECO:0000256" key="6">
    <source>
        <dbReference type="ARBA" id="ARBA00023136"/>
    </source>
</evidence>
<dbReference type="Gene3D" id="1.20.1560.10">
    <property type="entry name" value="ABC transporter type 1, transmembrane domain"/>
    <property type="match status" value="1"/>
</dbReference>
<dbReference type="OrthoDB" id="9806127at2"/>
<dbReference type="Gene3D" id="3.40.50.300">
    <property type="entry name" value="P-loop containing nucleotide triphosphate hydrolases"/>
    <property type="match status" value="1"/>
</dbReference>
<dbReference type="GO" id="GO:0005886">
    <property type="term" value="C:plasma membrane"/>
    <property type="evidence" value="ECO:0007669"/>
    <property type="project" value="UniProtKB-SubCell"/>
</dbReference>
<dbReference type="PROSITE" id="PS50929">
    <property type="entry name" value="ABC_TM1F"/>
    <property type="match status" value="1"/>
</dbReference>
<evidence type="ECO:0000256" key="7">
    <source>
        <dbReference type="SAM" id="Phobius"/>
    </source>
</evidence>
<dbReference type="RefSeq" id="WP_152266148.1">
    <property type="nucleotide sequence ID" value="NZ_VOKX01000133.1"/>
</dbReference>
<sequence>MAEPVLLDDRPDERHVLRRAAPHLRPHRRALITAVVVGLADSAALVAVAPLVGRATDALDHHDRTGLLVAAGALVALAVVQLGLARSGELLLAKAGENVVRSLRERSVANLASAPLRFLESHRTGELLRRTTGEVAALAAFVRMHLRNLVSATATLVFTLCVLFFYSWQLALVQLVVFVPPALLAMRWFQRDASAAFGGKATAEATVAATFTETLAVREALQTAGGLPGWMRRFGRENAVAVTAARRAVRVENRIDLVSLIEGVALVALLLFGGWQASRGDISIGTVVTFVLASRNLFDSFSDLSQLVGHVQTARTGLARLLDLLAATERVKPAAPAAGSAADLPVRGELRCEGVEYGYQDGTRVLSDVSLAFPAGDRVGVVGETGSGKTTLSKLLCGLYAPDRGTVTFAGADLRELSEAELRRRVVLVPQEVRMVTGTVARNLELVHSAPDRAAMERAVRELGLEDWLRDLGGLDAEVGVRGERLSAGERQIVGLLRAALADPAVLVLDEATADIDPVTAARLEHALDGMSEDRTLIVIAHRPATIARLPRVIRLEQGRVAGRMACGS</sequence>
<dbReference type="SUPFAM" id="SSF90123">
    <property type="entry name" value="ABC transporter transmembrane region"/>
    <property type="match status" value="1"/>
</dbReference>